<evidence type="ECO:0000313" key="2">
    <source>
        <dbReference type="Proteomes" id="UP000198823"/>
    </source>
</evidence>
<dbReference type="InterPro" id="IPR020908">
    <property type="entry name" value="UPF0738"/>
</dbReference>
<gene>
    <name evidence="1" type="ORF">SAMN04488126_10675</name>
</gene>
<proteinExistence type="predicted"/>
<sequence length="135" mass="15051">MHRKDEDIVTKQPIVQSAGFTGNVTEFNLREGAELSGTQPAGRMITDTDSGTFVYLLDDGERFVHVHFPEEVWPEMAAVLKSGRTPVLMAGEHRIELVNFTDELEMLIFNIEGNDNYGEAFSTAVERAFSQILSA</sequence>
<evidence type="ECO:0000313" key="1">
    <source>
        <dbReference type="EMBL" id="SDE29254.1"/>
    </source>
</evidence>
<reference evidence="1 2" key="1">
    <citation type="submission" date="2016-10" db="EMBL/GenBank/DDBJ databases">
        <authorList>
            <person name="de Groot N.N."/>
        </authorList>
    </citation>
    <scope>NUCLEOTIDE SEQUENCE [LARGE SCALE GENOMIC DNA]</scope>
    <source>
        <strain evidence="1 2">CGMCC 1.6762</strain>
    </source>
</reference>
<name>A0A1G7BQ59_9BACL</name>
<dbReference type="AlphaFoldDB" id="A0A1G7BQ59"/>
<dbReference type="EMBL" id="FNAR01000006">
    <property type="protein sequence ID" value="SDE29254.1"/>
    <property type="molecule type" value="Genomic_DNA"/>
</dbReference>
<protein>
    <submittedName>
        <fullName evidence="1">Uncharacterized protein</fullName>
    </submittedName>
</protein>
<accession>A0A1G7BQ59</accession>
<dbReference type="STRING" id="426756.SAMN04488126_10675"/>
<dbReference type="Pfam" id="PF19785">
    <property type="entry name" value="UPF0738"/>
    <property type="match status" value="1"/>
</dbReference>
<dbReference type="Proteomes" id="UP000198823">
    <property type="component" value="Unassembled WGS sequence"/>
</dbReference>
<organism evidence="1 2">
    <name type="scientific">Bhargavaea beijingensis</name>
    <dbReference type="NCBI Taxonomy" id="426756"/>
    <lineage>
        <taxon>Bacteria</taxon>
        <taxon>Bacillati</taxon>
        <taxon>Bacillota</taxon>
        <taxon>Bacilli</taxon>
        <taxon>Bacillales</taxon>
        <taxon>Caryophanaceae</taxon>
        <taxon>Bhargavaea</taxon>
    </lineage>
</organism>